<keyword evidence="6 13" id="KW-0479">Metal-binding</keyword>
<feature type="transmembrane region" description="Helical" evidence="15">
    <location>
        <begin position="223"/>
        <end position="242"/>
    </location>
</feature>
<dbReference type="InterPro" id="IPR036396">
    <property type="entry name" value="Cyt_P450_sf"/>
</dbReference>
<dbReference type="GO" id="GO:0020037">
    <property type="term" value="F:heme binding"/>
    <property type="evidence" value="ECO:0007669"/>
    <property type="project" value="InterPro"/>
</dbReference>
<keyword evidence="9 14" id="KW-0560">Oxidoreductase</keyword>
<dbReference type="PRINTS" id="PR00385">
    <property type="entry name" value="P450"/>
</dbReference>
<keyword evidence="17" id="KW-1185">Reference proteome</keyword>
<evidence type="ECO:0000256" key="6">
    <source>
        <dbReference type="ARBA" id="ARBA00022723"/>
    </source>
</evidence>
<evidence type="ECO:0008006" key="18">
    <source>
        <dbReference type="Google" id="ProtNLM"/>
    </source>
</evidence>
<dbReference type="PANTHER" id="PTHR24292">
    <property type="entry name" value="CYTOCHROME P450"/>
    <property type="match status" value="1"/>
</dbReference>
<sequence>MAIIAFVYLVFLITTIYFISYYKLCYWKRRQTFHLKPTFFYGNLRDSILKNTPLSSTISDIYKKARIKGHKYFGYYKFWTPVFVPVDLDLVKSIMQTDFAYFPNHYGFVDEQNDPLIGNLFSLHDDKWRHMRSKLSPTFTSGKMKMMFDTMMECSRNLQNVVEEHARFNKPIDCKDILERFTIDLIGNVGFGIESNSLKYPDSEFRKQGLKILQFTYKEKLKFFIFMVLPTWLVRKLGFTMLTQDAQSFFINLVQQTVKHREENNVFRQDFMHLLLQLKNFGRVNNIKETTVINKSHTVQGLTLNEMAAQCFVFYLAGYETSATAMTFALIECAQNMEIQDKAREEIWRVLKKYDNKMTYEAMMEMDYVEKIILESLRKHPPLYMLPRVCSKDYRVPGTDLIIEAGSNVDIPVLAIHRDPEHYPDPERFDPERFNAENKAQRHPFAFLPFGEGPRICIGMRMGKLQDKVGLCTILSKYKVTINEKTELPLKYNPGMATTLKGRVYLNLEQVF</sequence>
<dbReference type="GO" id="GO:0005506">
    <property type="term" value="F:iron ion binding"/>
    <property type="evidence" value="ECO:0007669"/>
    <property type="project" value="InterPro"/>
</dbReference>
<feature type="transmembrane region" description="Helical" evidence="15">
    <location>
        <begin position="6"/>
        <end position="26"/>
    </location>
</feature>
<evidence type="ECO:0000256" key="13">
    <source>
        <dbReference type="PIRSR" id="PIRSR602401-1"/>
    </source>
</evidence>
<comment type="cofactor">
    <cofactor evidence="1 13">
        <name>heme</name>
        <dbReference type="ChEBI" id="CHEBI:30413"/>
    </cofactor>
</comment>
<evidence type="ECO:0000256" key="8">
    <source>
        <dbReference type="ARBA" id="ARBA00022848"/>
    </source>
</evidence>
<comment type="subcellular location">
    <subcellularLocation>
        <location evidence="3">Endoplasmic reticulum membrane</location>
        <topology evidence="3">Peripheral membrane protein</topology>
    </subcellularLocation>
    <subcellularLocation>
        <location evidence="2">Microsome membrane</location>
        <topology evidence="2">Peripheral membrane protein</topology>
    </subcellularLocation>
</comment>
<keyword evidence="11 14" id="KW-0503">Monooxygenase</keyword>
<dbReference type="Pfam" id="PF00067">
    <property type="entry name" value="p450"/>
    <property type="match status" value="1"/>
</dbReference>
<evidence type="ECO:0000256" key="14">
    <source>
        <dbReference type="RuleBase" id="RU000461"/>
    </source>
</evidence>
<dbReference type="AlphaFoldDB" id="A0A9P0CS30"/>
<keyword evidence="7" id="KW-0256">Endoplasmic reticulum</keyword>
<keyword evidence="15" id="KW-0812">Transmembrane</keyword>
<evidence type="ECO:0000256" key="5">
    <source>
        <dbReference type="ARBA" id="ARBA00022617"/>
    </source>
</evidence>
<keyword evidence="5 13" id="KW-0349">Heme</keyword>
<evidence type="ECO:0000256" key="1">
    <source>
        <dbReference type="ARBA" id="ARBA00001971"/>
    </source>
</evidence>
<evidence type="ECO:0000256" key="15">
    <source>
        <dbReference type="SAM" id="Phobius"/>
    </source>
</evidence>
<keyword evidence="10 13" id="KW-0408">Iron</keyword>
<evidence type="ECO:0000256" key="10">
    <source>
        <dbReference type="ARBA" id="ARBA00023004"/>
    </source>
</evidence>
<evidence type="ECO:0000313" key="16">
    <source>
        <dbReference type="EMBL" id="CAH1104079.1"/>
    </source>
</evidence>
<comment type="similarity">
    <text evidence="4 14">Belongs to the cytochrome P450 family.</text>
</comment>
<dbReference type="Proteomes" id="UP001153636">
    <property type="component" value="Chromosome 16"/>
</dbReference>
<dbReference type="InterPro" id="IPR002401">
    <property type="entry name" value="Cyt_P450_E_grp-I"/>
</dbReference>
<dbReference type="PANTHER" id="PTHR24292:SF100">
    <property type="entry name" value="CYTOCHROME P450 6A16, ISOFORM B-RELATED"/>
    <property type="match status" value="1"/>
</dbReference>
<protein>
    <recommendedName>
        <fullName evidence="18">Cytochrome P450</fullName>
    </recommendedName>
</protein>
<evidence type="ECO:0000256" key="4">
    <source>
        <dbReference type="ARBA" id="ARBA00010617"/>
    </source>
</evidence>
<evidence type="ECO:0000256" key="11">
    <source>
        <dbReference type="ARBA" id="ARBA00023033"/>
    </source>
</evidence>
<evidence type="ECO:0000256" key="7">
    <source>
        <dbReference type="ARBA" id="ARBA00022824"/>
    </source>
</evidence>
<dbReference type="GO" id="GO:0005789">
    <property type="term" value="C:endoplasmic reticulum membrane"/>
    <property type="evidence" value="ECO:0007669"/>
    <property type="project" value="UniProtKB-SubCell"/>
</dbReference>
<dbReference type="GO" id="GO:0016705">
    <property type="term" value="F:oxidoreductase activity, acting on paired donors, with incorporation or reduction of molecular oxygen"/>
    <property type="evidence" value="ECO:0007669"/>
    <property type="project" value="InterPro"/>
</dbReference>
<dbReference type="PROSITE" id="PS00086">
    <property type="entry name" value="CYTOCHROME_P450"/>
    <property type="match status" value="1"/>
</dbReference>
<keyword evidence="12 15" id="KW-0472">Membrane</keyword>
<name>A0A9P0CS30_9CUCU</name>
<dbReference type="SUPFAM" id="SSF48264">
    <property type="entry name" value="Cytochrome P450"/>
    <property type="match status" value="1"/>
</dbReference>
<gene>
    <name evidence="16" type="ORF">PSYICH_LOCUS5039</name>
</gene>
<dbReference type="InterPro" id="IPR001128">
    <property type="entry name" value="Cyt_P450"/>
</dbReference>
<accession>A0A9P0CS30</accession>
<dbReference type="FunFam" id="1.10.630.10:FF:000042">
    <property type="entry name" value="Cytochrome P450"/>
    <property type="match status" value="1"/>
</dbReference>
<keyword evidence="8" id="KW-0492">Microsome</keyword>
<dbReference type="CDD" id="cd11056">
    <property type="entry name" value="CYP6-like"/>
    <property type="match status" value="1"/>
</dbReference>
<dbReference type="Gene3D" id="1.10.630.10">
    <property type="entry name" value="Cytochrome P450"/>
    <property type="match status" value="1"/>
</dbReference>
<proteinExistence type="inferred from homology"/>
<dbReference type="InterPro" id="IPR050476">
    <property type="entry name" value="Insect_CytP450_Detox"/>
</dbReference>
<evidence type="ECO:0000256" key="2">
    <source>
        <dbReference type="ARBA" id="ARBA00004174"/>
    </source>
</evidence>
<organism evidence="16 17">
    <name type="scientific">Psylliodes chrysocephalus</name>
    <dbReference type="NCBI Taxonomy" id="3402493"/>
    <lineage>
        <taxon>Eukaryota</taxon>
        <taxon>Metazoa</taxon>
        <taxon>Ecdysozoa</taxon>
        <taxon>Arthropoda</taxon>
        <taxon>Hexapoda</taxon>
        <taxon>Insecta</taxon>
        <taxon>Pterygota</taxon>
        <taxon>Neoptera</taxon>
        <taxon>Endopterygota</taxon>
        <taxon>Coleoptera</taxon>
        <taxon>Polyphaga</taxon>
        <taxon>Cucujiformia</taxon>
        <taxon>Chrysomeloidea</taxon>
        <taxon>Chrysomelidae</taxon>
        <taxon>Galerucinae</taxon>
        <taxon>Alticini</taxon>
        <taxon>Psylliodes</taxon>
    </lineage>
</organism>
<dbReference type="InterPro" id="IPR017972">
    <property type="entry name" value="Cyt_P450_CS"/>
</dbReference>
<dbReference type="OrthoDB" id="2789670at2759"/>
<dbReference type="EMBL" id="OV651828">
    <property type="protein sequence ID" value="CAH1104079.1"/>
    <property type="molecule type" value="Genomic_DNA"/>
</dbReference>
<evidence type="ECO:0000313" key="17">
    <source>
        <dbReference type="Proteomes" id="UP001153636"/>
    </source>
</evidence>
<reference evidence="16" key="1">
    <citation type="submission" date="2022-01" db="EMBL/GenBank/DDBJ databases">
        <authorList>
            <person name="King R."/>
        </authorList>
    </citation>
    <scope>NUCLEOTIDE SEQUENCE</scope>
</reference>
<feature type="binding site" description="axial binding residue" evidence="13">
    <location>
        <position position="457"/>
    </location>
    <ligand>
        <name>heme</name>
        <dbReference type="ChEBI" id="CHEBI:30413"/>
    </ligand>
    <ligandPart>
        <name>Fe</name>
        <dbReference type="ChEBI" id="CHEBI:18248"/>
    </ligandPart>
</feature>
<evidence type="ECO:0000256" key="3">
    <source>
        <dbReference type="ARBA" id="ARBA00004406"/>
    </source>
</evidence>
<evidence type="ECO:0000256" key="9">
    <source>
        <dbReference type="ARBA" id="ARBA00023002"/>
    </source>
</evidence>
<evidence type="ECO:0000256" key="12">
    <source>
        <dbReference type="ARBA" id="ARBA00023136"/>
    </source>
</evidence>
<dbReference type="PRINTS" id="PR00463">
    <property type="entry name" value="EP450I"/>
</dbReference>
<keyword evidence="15" id="KW-1133">Transmembrane helix</keyword>
<dbReference type="GO" id="GO:0004497">
    <property type="term" value="F:monooxygenase activity"/>
    <property type="evidence" value="ECO:0007669"/>
    <property type="project" value="UniProtKB-KW"/>
</dbReference>